<feature type="active site" description="Charge relay system" evidence="5">
    <location>
        <position position="154"/>
    </location>
</feature>
<evidence type="ECO:0000256" key="6">
    <source>
        <dbReference type="SAM" id="SignalP"/>
    </source>
</evidence>
<reference evidence="8 9" key="1">
    <citation type="submission" date="2017-06" db="EMBL/GenBank/DDBJ databases">
        <authorList>
            <person name="Kim H.J."/>
            <person name="Triplett B.A."/>
        </authorList>
    </citation>
    <scope>NUCLEOTIDE SEQUENCE [LARGE SCALE GENOMIC DNA]</scope>
    <source>
        <strain evidence="8 9">DSM 43151</strain>
    </source>
</reference>
<dbReference type="InterPro" id="IPR022398">
    <property type="entry name" value="Peptidase_S8_His-AS"/>
</dbReference>
<dbReference type="PANTHER" id="PTHR43806">
    <property type="entry name" value="PEPTIDASE S8"/>
    <property type="match status" value="1"/>
</dbReference>
<feature type="active site" description="Charge relay system" evidence="5">
    <location>
        <position position="346"/>
    </location>
</feature>
<dbReference type="InterPro" id="IPR036852">
    <property type="entry name" value="Peptidase_S8/S53_dom_sf"/>
</dbReference>
<feature type="active site" description="Charge relay system" evidence="5">
    <location>
        <position position="189"/>
    </location>
</feature>
<keyword evidence="3 5" id="KW-0378">Hydrolase</keyword>
<dbReference type="PROSITE" id="PS51892">
    <property type="entry name" value="SUBTILASE"/>
    <property type="match status" value="1"/>
</dbReference>
<dbReference type="InterPro" id="IPR013783">
    <property type="entry name" value="Ig-like_fold"/>
</dbReference>
<evidence type="ECO:0000256" key="5">
    <source>
        <dbReference type="PROSITE-ProRule" id="PRU01240"/>
    </source>
</evidence>
<keyword evidence="6" id="KW-0732">Signal</keyword>
<organism evidence="8 9">
    <name type="scientific">Actinoplanes regularis</name>
    <dbReference type="NCBI Taxonomy" id="52697"/>
    <lineage>
        <taxon>Bacteria</taxon>
        <taxon>Bacillati</taxon>
        <taxon>Actinomycetota</taxon>
        <taxon>Actinomycetes</taxon>
        <taxon>Micromonosporales</taxon>
        <taxon>Micromonosporaceae</taxon>
        <taxon>Actinoplanes</taxon>
    </lineage>
</organism>
<dbReference type="SUPFAM" id="SSF52743">
    <property type="entry name" value="Subtilisin-like"/>
    <property type="match status" value="1"/>
</dbReference>
<feature type="domain" description="Peptidase S8/S53" evidence="7">
    <location>
        <begin position="145"/>
        <end position="382"/>
    </location>
</feature>
<dbReference type="Gene3D" id="3.40.50.200">
    <property type="entry name" value="Peptidase S8/S53 domain"/>
    <property type="match status" value="1"/>
</dbReference>
<dbReference type="EMBL" id="FZNR01000003">
    <property type="protein sequence ID" value="SNR56774.1"/>
    <property type="molecule type" value="Genomic_DNA"/>
</dbReference>
<feature type="chain" id="PRO_5012557016" evidence="6">
    <location>
        <begin position="31"/>
        <end position="588"/>
    </location>
</feature>
<gene>
    <name evidence="8" type="ORF">SAMN06264365_103314</name>
</gene>
<dbReference type="InterPro" id="IPR015500">
    <property type="entry name" value="Peptidase_S8_subtilisin-rel"/>
</dbReference>
<evidence type="ECO:0000259" key="7">
    <source>
        <dbReference type="Pfam" id="PF00082"/>
    </source>
</evidence>
<comment type="similarity">
    <text evidence="1 5">Belongs to the peptidase S8 family.</text>
</comment>
<dbReference type="PROSITE" id="PS00137">
    <property type="entry name" value="SUBTILASE_HIS"/>
    <property type="match status" value="1"/>
</dbReference>
<evidence type="ECO:0000256" key="1">
    <source>
        <dbReference type="ARBA" id="ARBA00011073"/>
    </source>
</evidence>
<dbReference type="Pfam" id="PF17957">
    <property type="entry name" value="Big_7"/>
    <property type="match status" value="1"/>
</dbReference>
<dbReference type="InterPro" id="IPR023828">
    <property type="entry name" value="Peptidase_S8_Ser-AS"/>
</dbReference>
<dbReference type="PROSITE" id="PS00138">
    <property type="entry name" value="SUBTILASE_SER"/>
    <property type="match status" value="1"/>
</dbReference>
<dbReference type="GO" id="GO:0005975">
    <property type="term" value="P:carbohydrate metabolic process"/>
    <property type="evidence" value="ECO:0007669"/>
    <property type="project" value="UniProtKB-ARBA"/>
</dbReference>
<protein>
    <submittedName>
        <fullName evidence="8">Serine protease, subtilisin family</fullName>
    </submittedName>
</protein>
<keyword evidence="2 5" id="KW-0645">Protease</keyword>
<sequence length="588" mass="60829">MNRTARRLTVGLLSAALITATGAVTSPAVAADSLPVRLLVGLKPGFDAKAGMSTLDKLGLRGAEANGQKRNGLLAELGVKSLSVPKSRVSSVLAALRQDSSVAYVEVDQKRHTSAVTPNDPVYTGGLQKELGRIKVPTAWQTTTGSDVTVAVIDTGVAAVGDLAGKVLPNGYDYVNGDNDPTDDAEFPHGTVVSSLIAANTDNGAGMAGVCWQCKILPIKVLDATGSGWDTDIAQGILYAARNGASIINLSLGGPGYSKVLAGAVAYANAKGVLVVAAAGNDGSSIKSYPAAFPDVLAVGGTDTSKPGDSRVWFSNYGSWVDVSAPAITVGMFSDGSYQTDLQGTSFATPLVVGTAALVKSAHPEYSGWSLGSAIVRSATPAVKKWNNYGLIDAAKALTFGTDTTPPTVARALPAQNTAVRGTVTITPYGLKDAGSGVRLVELYVNGAFHSWSYTGPAFAPKLNTAAFSGPISLRLKVTDKAGNVTWSGYRNLIVDNAKPVFAVTSWPKDKAKVKGTITIKANATDAISGVSKVVVLVNGKVVATDTRASWVLAVNSAKQPKTMKVQVRAYDKAGNYAYSATRTYTHS</sequence>
<keyword evidence="4 5" id="KW-0720">Serine protease</keyword>
<dbReference type="InterPro" id="IPR000209">
    <property type="entry name" value="Peptidase_S8/S53_dom"/>
</dbReference>
<evidence type="ECO:0000256" key="4">
    <source>
        <dbReference type="ARBA" id="ARBA00022825"/>
    </source>
</evidence>
<dbReference type="PANTHER" id="PTHR43806:SF11">
    <property type="entry name" value="CEREVISIN-RELATED"/>
    <property type="match status" value="1"/>
</dbReference>
<accession>A0A238XEL7</accession>
<dbReference type="GO" id="GO:0006508">
    <property type="term" value="P:proteolysis"/>
    <property type="evidence" value="ECO:0007669"/>
    <property type="project" value="UniProtKB-KW"/>
</dbReference>
<dbReference type="AlphaFoldDB" id="A0A238XEL7"/>
<dbReference type="Gene3D" id="2.60.40.10">
    <property type="entry name" value="Immunoglobulins"/>
    <property type="match status" value="2"/>
</dbReference>
<evidence type="ECO:0000313" key="8">
    <source>
        <dbReference type="EMBL" id="SNR56774.1"/>
    </source>
</evidence>
<proteinExistence type="inferred from homology"/>
<evidence type="ECO:0000256" key="2">
    <source>
        <dbReference type="ARBA" id="ARBA00022670"/>
    </source>
</evidence>
<dbReference type="Pfam" id="PF00082">
    <property type="entry name" value="Peptidase_S8"/>
    <property type="match status" value="1"/>
</dbReference>
<keyword evidence="9" id="KW-1185">Reference proteome</keyword>
<dbReference type="GO" id="GO:0004252">
    <property type="term" value="F:serine-type endopeptidase activity"/>
    <property type="evidence" value="ECO:0007669"/>
    <property type="project" value="UniProtKB-UniRule"/>
</dbReference>
<name>A0A238XEL7_9ACTN</name>
<dbReference type="InterPro" id="IPR050131">
    <property type="entry name" value="Peptidase_S8_subtilisin-like"/>
</dbReference>
<feature type="signal peptide" evidence="6">
    <location>
        <begin position="1"/>
        <end position="30"/>
    </location>
</feature>
<evidence type="ECO:0000256" key="3">
    <source>
        <dbReference type="ARBA" id="ARBA00022801"/>
    </source>
</evidence>
<dbReference type="Proteomes" id="UP000198415">
    <property type="component" value="Unassembled WGS sequence"/>
</dbReference>
<evidence type="ECO:0000313" key="9">
    <source>
        <dbReference type="Proteomes" id="UP000198415"/>
    </source>
</evidence>
<dbReference type="PRINTS" id="PR00723">
    <property type="entry name" value="SUBTILISIN"/>
</dbReference>